<evidence type="ECO:0000256" key="3">
    <source>
        <dbReference type="ARBA" id="ARBA00022692"/>
    </source>
</evidence>
<keyword evidence="6" id="KW-0675">Receptor</keyword>
<keyword evidence="4" id="KW-1133">Transmembrane helix</keyword>
<evidence type="ECO:0000256" key="2">
    <source>
        <dbReference type="ARBA" id="ARBA00022475"/>
    </source>
</evidence>
<evidence type="ECO:0000313" key="8">
    <source>
        <dbReference type="EMBL" id="KAK7079243.1"/>
    </source>
</evidence>
<name>A0AAN8XF52_HALRR</name>
<organism evidence="8 9">
    <name type="scientific">Halocaridina rubra</name>
    <name type="common">Hawaiian red shrimp</name>
    <dbReference type="NCBI Taxonomy" id="373956"/>
    <lineage>
        <taxon>Eukaryota</taxon>
        <taxon>Metazoa</taxon>
        <taxon>Ecdysozoa</taxon>
        <taxon>Arthropoda</taxon>
        <taxon>Crustacea</taxon>
        <taxon>Multicrustacea</taxon>
        <taxon>Malacostraca</taxon>
        <taxon>Eumalacostraca</taxon>
        <taxon>Eucarida</taxon>
        <taxon>Decapoda</taxon>
        <taxon>Pleocyemata</taxon>
        <taxon>Caridea</taxon>
        <taxon>Atyoidea</taxon>
        <taxon>Atyidae</taxon>
        <taxon>Halocaridina</taxon>
    </lineage>
</organism>
<evidence type="ECO:0000256" key="4">
    <source>
        <dbReference type="ARBA" id="ARBA00022989"/>
    </source>
</evidence>
<protein>
    <submittedName>
        <fullName evidence="8">Uncharacterized protein</fullName>
    </submittedName>
</protein>
<keyword evidence="2" id="KW-1003">Cell membrane</keyword>
<comment type="subcellular location">
    <subcellularLocation>
        <location evidence="1">Cell membrane</location>
        <topology evidence="1">Multi-pass membrane protein</topology>
    </subcellularLocation>
</comment>
<sequence>MRRDASRIMIVFWILAAFVIGSGYKGNLIAMLALPKIKLPFDNLEELVESKIPTYVPVGSLVLQSIMEAPPDTILYKVEAQLVPSVPSIPKAIEMLINGDMAILTSLQVFWSVIHDHFRKTKTCPLYIASKKFFEASSIGLAFPKGSPLKARIDPM</sequence>
<evidence type="ECO:0000256" key="7">
    <source>
        <dbReference type="ARBA" id="ARBA00023180"/>
    </source>
</evidence>
<dbReference type="AlphaFoldDB" id="A0AAN8XF52"/>
<dbReference type="PANTHER" id="PTHR42643">
    <property type="entry name" value="IONOTROPIC RECEPTOR 20A-RELATED"/>
    <property type="match status" value="1"/>
</dbReference>
<evidence type="ECO:0000256" key="5">
    <source>
        <dbReference type="ARBA" id="ARBA00023136"/>
    </source>
</evidence>
<keyword evidence="7" id="KW-0325">Glycoprotein</keyword>
<evidence type="ECO:0000256" key="6">
    <source>
        <dbReference type="ARBA" id="ARBA00023170"/>
    </source>
</evidence>
<comment type="caution">
    <text evidence="8">The sequence shown here is derived from an EMBL/GenBank/DDBJ whole genome shotgun (WGS) entry which is preliminary data.</text>
</comment>
<gene>
    <name evidence="8" type="ORF">SK128_006070</name>
</gene>
<dbReference type="GO" id="GO:0005886">
    <property type="term" value="C:plasma membrane"/>
    <property type="evidence" value="ECO:0007669"/>
    <property type="project" value="UniProtKB-SubCell"/>
</dbReference>
<evidence type="ECO:0000313" key="9">
    <source>
        <dbReference type="Proteomes" id="UP001381693"/>
    </source>
</evidence>
<dbReference type="Gene3D" id="1.10.287.70">
    <property type="match status" value="1"/>
</dbReference>
<dbReference type="Proteomes" id="UP001381693">
    <property type="component" value="Unassembled WGS sequence"/>
</dbReference>
<dbReference type="PANTHER" id="PTHR42643:SF24">
    <property type="entry name" value="IONOTROPIC RECEPTOR 60A"/>
    <property type="match status" value="1"/>
</dbReference>
<keyword evidence="3" id="KW-0812">Transmembrane</keyword>
<proteinExistence type="predicted"/>
<accession>A0AAN8XF52</accession>
<keyword evidence="5" id="KW-0472">Membrane</keyword>
<keyword evidence="9" id="KW-1185">Reference proteome</keyword>
<dbReference type="SUPFAM" id="SSF53850">
    <property type="entry name" value="Periplasmic binding protein-like II"/>
    <property type="match status" value="1"/>
</dbReference>
<dbReference type="InterPro" id="IPR052192">
    <property type="entry name" value="Insect_Ionotropic_Sensory_Rcpt"/>
</dbReference>
<evidence type="ECO:0000256" key="1">
    <source>
        <dbReference type="ARBA" id="ARBA00004651"/>
    </source>
</evidence>
<reference evidence="8 9" key="1">
    <citation type="submission" date="2023-11" db="EMBL/GenBank/DDBJ databases">
        <title>Halocaridina rubra genome assembly.</title>
        <authorList>
            <person name="Smith C."/>
        </authorList>
    </citation>
    <scope>NUCLEOTIDE SEQUENCE [LARGE SCALE GENOMIC DNA]</scope>
    <source>
        <strain evidence="8">EP-1</strain>
        <tissue evidence="8">Whole</tissue>
    </source>
</reference>
<dbReference type="EMBL" id="JAXCGZ010007558">
    <property type="protein sequence ID" value="KAK7079243.1"/>
    <property type="molecule type" value="Genomic_DNA"/>
</dbReference>